<feature type="region of interest" description="Disordered" evidence="1">
    <location>
        <begin position="1"/>
        <end position="69"/>
    </location>
</feature>
<dbReference type="InterPro" id="IPR046341">
    <property type="entry name" value="SET_dom_sf"/>
</dbReference>
<dbReference type="PROSITE" id="PS51038">
    <property type="entry name" value="BAH"/>
    <property type="match status" value="1"/>
</dbReference>
<keyword evidence="4" id="KW-0808">Transferase</keyword>
<keyword evidence="4" id="KW-0489">Methyltransferase</keyword>
<feature type="compositionally biased region" description="Polar residues" evidence="1">
    <location>
        <begin position="208"/>
        <end position="217"/>
    </location>
</feature>
<dbReference type="EC" id="2.1.1.354" evidence="4"/>
<evidence type="ECO:0000259" key="2">
    <source>
        <dbReference type="PROSITE" id="PS50280"/>
    </source>
</evidence>
<proteinExistence type="predicted"/>
<dbReference type="InterPro" id="IPR043151">
    <property type="entry name" value="BAH_sf"/>
</dbReference>
<gene>
    <name evidence="4" type="primary">SETD1B</name>
    <name evidence="4" type="ORF">H2201_008967</name>
</gene>
<feature type="region of interest" description="Disordered" evidence="1">
    <location>
        <begin position="162"/>
        <end position="294"/>
    </location>
</feature>
<feature type="compositionally biased region" description="Polar residues" evidence="1">
    <location>
        <begin position="1"/>
        <end position="15"/>
    </location>
</feature>
<dbReference type="GO" id="GO:0032259">
    <property type="term" value="P:methylation"/>
    <property type="evidence" value="ECO:0007669"/>
    <property type="project" value="UniProtKB-KW"/>
</dbReference>
<comment type="caution">
    <text evidence="4">The sequence shown here is derived from an EMBL/GenBank/DDBJ whole genome shotgun (WGS) entry which is preliminary data.</text>
</comment>
<dbReference type="GO" id="GO:0140999">
    <property type="term" value="F:histone H3K4 trimethyltransferase activity"/>
    <property type="evidence" value="ECO:0007669"/>
    <property type="project" value="UniProtKB-EC"/>
</dbReference>
<protein>
    <submittedName>
        <fullName evidence="4">Histone-lysine N-methyltransferase setd1b</fullName>
        <ecNumber evidence="4">2.1.1.354</ecNumber>
    </submittedName>
</protein>
<evidence type="ECO:0000313" key="5">
    <source>
        <dbReference type="Proteomes" id="UP001172684"/>
    </source>
</evidence>
<dbReference type="PROSITE" id="PS50280">
    <property type="entry name" value="SET"/>
    <property type="match status" value="1"/>
</dbReference>
<name>A0ABQ9NHK3_9PEZI</name>
<feature type="compositionally biased region" description="Polar residues" evidence="1">
    <location>
        <begin position="225"/>
        <end position="250"/>
    </location>
</feature>
<evidence type="ECO:0000259" key="3">
    <source>
        <dbReference type="PROSITE" id="PS51038"/>
    </source>
</evidence>
<sequence length="673" mass="73766">MVKAPQSTSPQSARSVTEAADPTHKLHKPGANFGQSALPPNVEDRISRFSKRSAPSQSPINGQISQGSQYNFSAQTVHLDAATSSPREFGQKVALLDTTRSRHAAVGEAAAPSQIGRRGSRNIRKDVGTPSYRRTEPPEEILKPSYHTQQAQTAPDSRLWTTINPGTKRGPPHDPDARAEAFGPLVRLPKRPKLAGLGSKTARKRTNNHLSTSSAVLSSVEHKNPQTSDSNCDPHQIPSTPVSWSFTVPTNERPRVDNSPPESQRAAAREAGPSPKRGGHAGGRGRRPRKSLSDLAAPELEKLERMGSQAVNGYHQAQLATTPDNMLSHKQAMRRGRGRGAARVESMAKIARLAVAATGPSPLSPTPIAAGNQGKHIGPTPVQTDVTDGRAFYPTPEPGSESIYNPPDAVPVPGAGQGLFAAEDIKAGVILGEYTGRRCPIVDLQDDDHDKRVTHFQISKGTTIDGSTGNSLVFYINHQNKNNTNAAFKYVEGRDRRKIIAYTAKDVKKDQEIFAPYSALEEEWVFSSLSDVQGNGLPPKKGTSIFHDGRELNPGDYVFVQGENYKDHNHPWIGRVVSGVPATQVYPVDRVRVRWTYHPFMLNPRPKVRFGPKELVMSNHFDMVDKSTLMGRAAVVEGCRDCRSTSSHWCWNKAWNVFSKRLDDEILEKFPWL</sequence>
<keyword evidence="5" id="KW-1185">Reference proteome</keyword>
<evidence type="ECO:0000313" key="4">
    <source>
        <dbReference type="EMBL" id="KAJ9654635.1"/>
    </source>
</evidence>
<dbReference type="SMART" id="SM00317">
    <property type="entry name" value="SET"/>
    <property type="match status" value="1"/>
</dbReference>
<feature type="domain" description="BAH" evidence="3">
    <location>
        <begin position="550"/>
        <end position="673"/>
    </location>
</feature>
<organism evidence="4 5">
    <name type="scientific">Coniosporium apollinis</name>
    <dbReference type="NCBI Taxonomy" id="61459"/>
    <lineage>
        <taxon>Eukaryota</taxon>
        <taxon>Fungi</taxon>
        <taxon>Dikarya</taxon>
        <taxon>Ascomycota</taxon>
        <taxon>Pezizomycotina</taxon>
        <taxon>Dothideomycetes</taxon>
        <taxon>Dothideomycetes incertae sedis</taxon>
        <taxon>Coniosporium</taxon>
    </lineage>
</organism>
<feature type="domain" description="SET" evidence="2">
    <location>
        <begin position="398"/>
        <end position="518"/>
    </location>
</feature>
<dbReference type="Proteomes" id="UP001172684">
    <property type="component" value="Unassembled WGS sequence"/>
</dbReference>
<feature type="region of interest" description="Disordered" evidence="1">
    <location>
        <begin position="108"/>
        <end position="137"/>
    </location>
</feature>
<dbReference type="EMBL" id="JAPDRL010000220">
    <property type="protein sequence ID" value="KAJ9654635.1"/>
    <property type="molecule type" value="Genomic_DNA"/>
</dbReference>
<dbReference type="InterPro" id="IPR001214">
    <property type="entry name" value="SET_dom"/>
</dbReference>
<feature type="compositionally biased region" description="Polar residues" evidence="1">
    <location>
        <begin position="53"/>
        <end position="69"/>
    </location>
</feature>
<dbReference type="Gene3D" id="2.30.30.490">
    <property type="match status" value="1"/>
</dbReference>
<feature type="compositionally biased region" description="Basic and acidic residues" evidence="1">
    <location>
        <begin position="123"/>
        <end position="137"/>
    </location>
</feature>
<evidence type="ECO:0000256" key="1">
    <source>
        <dbReference type="SAM" id="MobiDB-lite"/>
    </source>
</evidence>
<reference evidence="4" key="1">
    <citation type="submission" date="2022-10" db="EMBL/GenBank/DDBJ databases">
        <title>Culturing micro-colonial fungi from biological soil crusts in the Mojave desert and describing Neophaeococcomyces mojavensis, and introducing the new genera and species Taxawa tesnikishii.</title>
        <authorList>
            <person name="Kurbessoian T."/>
            <person name="Stajich J.E."/>
        </authorList>
    </citation>
    <scope>NUCLEOTIDE SEQUENCE</scope>
    <source>
        <strain evidence="4">TK_1</strain>
    </source>
</reference>
<dbReference type="InterPro" id="IPR001025">
    <property type="entry name" value="BAH_dom"/>
</dbReference>
<dbReference type="Pfam" id="PF00856">
    <property type="entry name" value="SET"/>
    <property type="match status" value="1"/>
</dbReference>
<feature type="compositionally biased region" description="Basic residues" evidence="1">
    <location>
        <begin position="277"/>
        <end position="290"/>
    </location>
</feature>
<accession>A0ABQ9NHK3</accession>
<dbReference type="Gene3D" id="2.170.270.10">
    <property type="entry name" value="SET domain"/>
    <property type="match status" value="1"/>
</dbReference>
<dbReference type="SUPFAM" id="SSF82199">
    <property type="entry name" value="SET domain"/>
    <property type="match status" value="1"/>
</dbReference>